<sequence>MPRNKGEYRDPGLCTYGTRYLQKQYSALLREAEGARTGDDRGHVHRMRVASRRLRAALPVFSPCYPGKRYREWSRAIRAITSSLGRARDLDVQIAFLEEYLAKKGDDDTSASRTPPGSSPDFSGVESLLAYLRDERALLQPGIEEITGVFSGDGILAGFLDELSRGRKRKKKEVSLQKEAARRVRRRRAALLAYEPYIREPGAIDQHHAMRIAAKKLRYTMEIFNAACNGSFKKPLGALRTLQEILGELHDCDVWIAALQTDGKQGEGGSGSIPARFRSGPGIADLVLEQKQERDRLYRRFVWFWESPRREQVVGEMPR</sequence>
<dbReference type="InterPro" id="IPR038186">
    <property type="entry name" value="CHAD_dom_sf"/>
</dbReference>
<organism evidence="2">
    <name type="scientific">hydrocarbon metagenome</name>
    <dbReference type="NCBI Taxonomy" id="938273"/>
    <lineage>
        <taxon>unclassified sequences</taxon>
        <taxon>metagenomes</taxon>
        <taxon>ecological metagenomes</taxon>
    </lineage>
</organism>
<dbReference type="PANTHER" id="PTHR39339:SF1">
    <property type="entry name" value="CHAD DOMAIN-CONTAINING PROTEIN"/>
    <property type="match status" value="1"/>
</dbReference>
<accession>A0A0W8F254</accession>
<dbReference type="AlphaFoldDB" id="A0A0W8F254"/>
<dbReference type="EMBL" id="LNQE01001598">
    <property type="protein sequence ID" value="KUG14976.1"/>
    <property type="molecule type" value="Genomic_DNA"/>
</dbReference>
<name>A0A0W8F254_9ZZZZ</name>
<dbReference type="PROSITE" id="PS51708">
    <property type="entry name" value="CHAD"/>
    <property type="match status" value="1"/>
</dbReference>
<dbReference type="Pfam" id="PF05235">
    <property type="entry name" value="CHAD"/>
    <property type="match status" value="1"/>
</dbReference>
<dbReference type="Gene3D" id="1.40.20.10">
    <property type="entry name" value="CHAD domain"/>
    <property type="match status" value="1"/>
</dbReference>
<proteinExistence type="predicted"/>
<feature type="domain" description="CHAD" evidence="1">
    <location>
        <begin position="10"/>
        <end position="311"/>
    </location>
</feature>
<dbReference type="PANTHER" id="PTHR39339">
    <property type="entry name" value="SLR1444 PROTEIN"/>
    <property type="match status" value="1"/>
</dbReference>
<gene>
    <name evidence="2" type="ORF">ASZ90_015376</name>
</gene>
<protein>
    <recommendedName>
        <fullName evidence="1">CHAD domain-containing protein</fullName>
    </recommendedName>
</protein>
<comment type="caution">
    <text evidence="2">The sequence shown here is derived from an EMBL/GenBank/DDBJ whole genome shotgun (WGS) entry which is preliminary data.</text>
</comment>
<reference evidence="2" key="1">
    <citation type="journal article" date="2015" name="Proc. Natl. Acad. Sci. U.S.A.">
        <title>Networks of energetic and metabolic interactions define dynamics in microbial communities.</title>
        <authorList>
            <person name="Embree M."/>
            <person name="Liu J.K."/>
            <person name="Al-Bassam M.M."/>
            <person name="Zengler K."/>
        </authorList>
    </citation>
    <scope>NUCLEOTIDE SEQUENCE</scope>
</reference>
<dbReference type="InterPro" id="IPR007899">
    <property type="entry name" value="CHAD_dom"/>
</dbReference>
<dbReference type="SMART" id="SM00880">
    <property type="entry name" value="CHAD"/>
    <property type="match status" value="1"/>
</dbReference>
<evidence type="ECO:0000313" key="2">
    <source>
        <dbReference type="EMBL" id="KUG14976.1"/>
    </source>
</evidence>
<evidence type="ECO:0000259" key="1">
    <source>
        <dbReference type="PROSITE" id="PS51708"/>
    </source>
</evidence>